<dbReference type="AlphaFoldDB" id="A0A024G5Q4"/>
<organism evidence="2 3">
    <name type="scientific">Albugo candida</name>
    <dbReference type="NCBI Taxonomy" id="65357"/>
    <lineage>
        <taxon>Eukaryota</taxon>
        <taxon>Sar</taxon>
        <taxon>Stramenopiles</taxon>
        <taxon>Oomycota</taxon>
        <taxon>Peronosporomycetes</taxon>
        <taxon>Albuginales</taxon>
        <taxon>Albuginaceae</taxon>
        <taxon>Albugo</taxon>
    </lineage>
</organism>
<dbReference type="PROSITE" id="PS51257">
    <property type="entry name" value="PROKAR_LIPOPROTEIN"/>
    <property type="match status" value="1"/>
</dbReference>
<sequence length="156" mass="17637">MSVNARIHWLLAIYFATTIGTACIQEQHFYHQKLPVEYTRQSQRLQRDIIVQLNKSMHKKRTCSLAINVSLIELNDFSVVATSQLECNKQKLLLKIDVPVCPIAASRHQPVETGVIVSAASLIYNCRCNPAYRSKSFLRDKSVGPTRDISIHSAAR</sequence>
<evidence type="ECO:0000256" key="1">
    <source>
        <dbReference type="SAM" id="Phobius"/>
    </source>
</evidence>
<name>A0A024G5Q4_9STRA</name>
<dbReference type="Proteomes" id="UP000053237">
    <property type="component" value="Unassembled WGS sequence"/>
</dbReference>
<keyword evidence="1" id="KW-0812">Transmembrane</keyword>
<evidence type="ECO:0000313" key="2">
    <source>
        <dbReference type="EMBL" id="CCI41868.1"/>
    </source>
</evidence>
<keyword evidence="1" id="KW-1133">Transmembrane helix</keyword>
<gene>
    <name evidence="2" type="ORF">BN9_026520</name>
</gene>
<protein>
    <submittedName>
        <fullName evidence="2">Uncharacterized protein</fullName>
    </submittedName>
</protein>
<proteinExistence type="predicted"/>
<keyword evidence="3" id="KW-1185">Reference proteome</keyword>
<evidence type="ECO:0000313" key="3">
    <source>
        <dbReference type="Proteomes" id="UP000053237"/>
    </source>
</evidence>
<feature type="transmembrane region" description="Helical" evidence="1">
    <location>
        <begin position="6"/>
        <end position="24"/>
    </location>
</feature>
<accession>A0A024G5Q4</accession>
<dbReference type="InParanoid" id="A0A024G5Q4"/>
<dbReference type="EMBL" id="CAIX01000026">
    <property type="protein sequence ID" value="CCI41868.1"/>
    <property type="molecule type" value="Genomic_DNA"/>
</dbReference>
<reference evidence="2 3" key="1">
    <citation type="submission" date="2012-05" db="EMBL/GenBank/DDBJ databases">
        <title>Recombination and specialization in a pathogen metapopulation.</title>
        <authorList>
            <person name="Gardiner A."/>
            <person name="Kemen E."/>
            <person name="Schultz-Larsen T."/>
            <person name="MacLean D."/>
            <person name="Van Oosterhout C."/>
            <person name="Jones J.D.G."/>
        </authorList>
    </citation>
    <scope>NUCLEOTIDE SEQUENCE [LARGE SCALE GENOMIC DNA]</scope>
    <source>
        <strain evidence="2 3">Ac Nc2</strain>
    </source>
</reference>
<keyword evidence="1" id="KW-0472">Membrane</keyword>
<comment type="caution">
    <text evidence="2">The sequence shown here is derived from an EMBL/GenBank/DDBJ whole genome shotgun (WGS) entry which is preliminary data.</text>
</comment>